<reference evidence="1 2" key="1">
    <citation type="journal article" date="2010" name="Stand. Genomic Sci.">
        <title>Complete genome sequence of Arcobacter nitrofigilis type strain (CI).</title>
        <authorList>
            <person name="Pati A."/>
            <person name="Gronow S."/>
            <person name="Lapidus A."/>
            <person name="Copeland A."/>
            <person name="Glavina Del Rio T."/>
            <person name="Nolan M."/>
            <person name="Lucas S."/>
            <person name="Tice H."/>
            <person name="Cheng J.F."/>
            <person name="Han C."/>
            <person name="Chertkov O."/>
            <person name="Bruce D."/>
            <person name="Tapia R."/>
            <person name="Goodwin L."/>
            <person name="Pitluck S."/>
            <person name="Liolios K."/>
            <person name="Ivanova N."/>
            <person name="Mavromatis K."/>
            <person name="Chen A."/>
            <person name="Palaniappan K."/>
            <person name="Land M."/>
            <person name="Hauser L."/>
            <person name="Chang Y.J."/>
            <person name="Jeffries C.D."/>
            <person name="Detter J.C."/>
            <person name="Rohde M."/>
            <person name="Goker M."/>
            <person name="Bristow J."/>
            <person name="Eisen J.A."/>
            <person name="Markowitz V."/>
            <person name="Hugenholtz P."/>
            <person name="Klenk H.P."/>
            <person name="Kyrpides N.C."/>
        </authorList>
    </citation>
    <scope>NUCLEOTIDE SEQUENCE [LARGE SCALE GENOMIC DNA]</scope>
    <source>
        <strain evidence="2">ATCC 33309 / DSM 7299 / CCUG 15893 / LMG 7604 / NCTC 12251 / CI</strain>
    </source>
</reference>
<dbReference type="KEGG" id="ant:Arnit_1695"/>
<evidence type="ECO:0008006" key="3">
    <source>
        <dbReference type="Google" id="ProtNLM"/>
    </source>
</evidence>
<dbReference type="STRING" id="572480.Arnit_1695"/>
<name>D5UZY0_ARCNC</name>
<evidence type="ECO:0000313" key="2">
    <source>
        <dbReference type="Proteomes" id="UP000000939"/>
    </source>
</evidence>
<dbReference type="Proteomes" id="UP000000939">
    <property type="component" value="Chromosome"/>
</dbReference>
<accession>D5UZY0</accession>
<sequence length="463" mass="54227">MGHLGNLKITVLNDLVDTLKLHFYSSDLSDEKELEDYNKIVSSFCDIKSEAMQIKNADNQKRFISHEFHGYKFRVMATAQNNFNVVIQNGDVSISLLKHSVKHNNPLIKVEFRAEFLCRYGYIKAIQSVKNLIQNFLLNYHVKVSEIHLAKDIQGYEFCTFDFHRVKTLSKTKTIFHNDISSEYYFGNRFTGFSVGKGDEMLRVYNKTVEITQKKQKAFIEVLKWANNPDFDNKKNVWRLEFQLRRERLKYLLGNDGLLDSLDNVLKSISNLWNYCINRFVHKNLSNTEVQEQITQMKILKNGTFKYLSAETLRKRFQRADTSIVWDSIQTFEGNVGYELQKVKDIKKPEVQYVKNAFKAIISTFVKLKRGDFNSHELTEILLEADREQREKTDINIIDNARLKALDYMSHAKVFYEKTGIIEDGFDKFNKDLANNLQQTFALIENEPSTILTFEQFQKRLIA</sequence>
<evidence type="ECO:0000313" key="1">
    <source>
        <dbReference type="EMBL" id="ADG93349.1"/>
    </source>
</evidence>
<keyword evidence="2" id="KW-1185">Reference proteome</keyword>
<proteinExistence type="predicted"/>
<dbReference type="AlphaFoldDB" id="D5UZY0"/>
<gene>
    <name evidence="1" type="ordered locus">Arnit_1695</name>
</gene>
<dbReference type="eggNOG" id="ENOG502Z9BF">
    <property type="taxonomic scope" value="Bacteria"/>
</dbReference>
<dbReference type="EMBL" id="CP001999">
    <property type="protein sequence ID" value="ADG93349.1"/>
    <property type="molecule type" value="Genomic_DNA"/>
</dbReference>
<organism evidence="1 2">
    <name type="scientific">Arcobacter nitrofigilis (strain ATCC 33309 / DSM 7299 / CCUG 15893 / LMG 7604 / NCTC 12251 / CI)</name>
    <name type="common">Campylobacter nitrofigilis</name>
    <dbReference type="NCBI Taxonomy" id="572480"/>
    <lineage>
        <taxon>Bacteria</taxon>
        <taxon>Pseudomonadati</taxon>
        <taxon>Campylobacterota</taxon>
        <taxon>Epsilonproteobacteria</taxon>
        <taxon>Campylobacterales</taxon>
        <taxon>Arcobacteraceae</taxon>
        <taxon>Arcobacter</taxon>
    </lineage>
</organism>
<dbReference type="HOGENOM" id="CLU_612393_0_0_7"/>
<dbReference type="OrthoDB" id="5396022at2"/>
<dbReference type="RefSeq" id="WP_013135494.1">
    <property type="nucleotide sequence ID" value="NC_014166.1"/>
</dbReference>
<protein>
    <recommendedName>
        <fullName evidence="3">Replication initiation factor</fullName>
    </recommendedName>
</protein>